<dbReference type="Proteomes" id="UP000266841">
    <property type="component" value="Unassembled WGS sequence"/>
</dbReference>
<name>K0RLQ0_THAOC</name>
<dbReference type="OrthoDB" id="56153at2759"/>
<proteinExistence type="predicted"/>
<feature type="non-terminal residue" evidence="2">
    <location>
        <position position="1"/>
    </location>
</feature>
<comment type="caution">
    <text evidence="2">The sequence shown here is derived from an EMBL/GenBank/DDBJ whole genome shotgun (WGS) entry which is preliminary data.</text>
</comment>
<accession>K0RLQ0</accession>
<protein>
    <submittedName>
        <fullName evidence="2">Uncharacterized protein</fullName>
    </submittedName>
</protein>
<evidence type="ECO:0000313" key="3">
    <source>
        <dbReference type="Proteomes" id="UP000266841"/>
    </source>
</evidence>
<evidence type="ECO:0000256" key="1">
    <source>
        <dbReference type="SAM" id="MobiDB-lite"/>
    </source>
</evidence>
<sequence>DDPDTGWEYETEDWIGGSEFTLRRKAAVPTLQSLCGRLLPSDLTNRDGSLKTAAIEPGRGKKDAHEFIADYVRTCDEFGLMYIREVMNNVRTCYRKCRVDKKAYEFSLDYSSHPKTRKVNQYVHFALGGDEILLQTVEKNKLVWRLAFRLKQGHDVVYMRYIDLWTMMRRLIEPVISDNPLSRPACLASDSAQVLPGGDSPQRTILTLKIEGIEKAGGEHDGDRYYRTGPRPYKARATIACPASLNFFQLHRAICLVMNCASSSRTRETHEFHAANEAAPYSRPITDPDCKIVQIGELYQVSEGKKIDEDDGPFVSGYGLRQRITRTGAHYDTVMPLHSVEPPMFGRETHFSINTAFACIHTTCINAVFRAPNASVVLVNGWGDYKAKFKITCTKSEQYDGPPPDNHRVNVMLAKCLRGKIEGDSYCDFSVEEANKRLHEDRGCLRRILCDFGTMNCIQQFPWAFDEGTRVERGKEYIVPLAVQLRAMDRRPIYLNGEPPLPTSDDFSKYVSTLHGKIDPKWRQENIFDMTGDFAVPLSFKPNKIGVSGCYNCVGGKTCEECVGIRWEKEADEEQEKMDRRKPKKKRASGKKRKAREKQIKP</sequence>
<organism evidence="2 3">
    <name type="scientific">Thalassiosira oceanica</name>
    <name type="common">Marine diatom</name>
    <dbReference type="NCBI Taxonomy" id="159749"/>
    <lineage>
        <taxon>Eukaryota</taxon>
        <taxon>Sar</taxon>
        <taxon>Stramenopiles</taxon>
        <taxon>Ochrophyta</taxon>
        <taxon>Bacillariophyta</taxon>
        <taxon>Coscinodiscophyceae</taxon>
        <taxon>Thalassiosirophycidae</taxon>
        <taxon>Thalassiosirales</taxon>
        <taxon>Thalassiosiraceae</taxon>
        <taxon>Thalassiosira</taxon>
    </lineage>
</organism>
<evidence type="ECO:0000313" key="2">
    <source>
        <dbReference type="EMBL" id="EJK49851.1"/>
    </source>
</evidence>
<feature type="compositionally biased region" description="Basic residues" evidence="1">
    <location>
        <begin position="580"/>
        <end position="596"/>
    </location>
</feature>
<dbReference type="AlphaFoldDB" id="K0RLQ0"/>
<reference evidence="2 3" key="1">
    <citation type="journal article" date="2012" name="Genome Biol.">
        <title>Genome and low-iron response of an oceanic diatom adapted to chronic iron limitation.</title>
        <authorList>
            <person name="Lommer M."/>
            <person name="Specht M."/>
            <person name="Roy A.S."/>
            <person name="Kraemer L."/>
            <person name="Andreson R."/>
            <person name="Gutowska M.A."/>
            <person name="Wolf J."/>
            <person name="Bergner S.V."/>
            <person name="Schilhabel M.B."/>
            <person name="Klostermeier U.C."/>
            <person name="Beiko R.G."/>
            <person name="Rosenstiel P."/>
            <person name="Hippler M."/>
            <person name="Laroche J."/>
        </authorList>
    </citation>
    <scope>NUCLEOTIDE SEQUENCE [LARGE SCALE GENOMIC DNA]</scope>
    <source>
        <strain evidence="2 3">CCMP1005</strain>
    </source>
</reference>
<keyword evidence="3" id="KW-1185">Reference proteome</keyword>
<feature type="region of interest" description="Disordered" evidence="1">
    <location>
        <begin position="570"/>
        <end position="602"/>
    </location>
</feature>
<dbReference type="EMBL" id="AGNL01044386">
    <property type="protein sequence ID" value="EJK49851.1"/>
    <property type="molecule type" value="Genomic_DNA"/>
</dbReference>
<gene>
    <name evidence="2" type="ORF">THAOC_31229</name>
</gene>